<reference evidence="7 8" key="1">
    <citation type="submission" date="2019-12" db="EMBL/GenBank/DDBJ databases">
        <title>Mucilaginibacter sp. HME9299 genome sequencing and assembly.</title>
        <authorList>
            <person name="Kang H."/>
            <person name="Kim H."/>
            <person name="Joh K."/>
        </authorList>
    </citation>
    <scope>NUCLEOTIDE SEQUENCE [LARGE SCALE GENOMIC DNA]</scope>
    <source>
        <strain evidence="7 8">HME9299</strain>
    </source>
</reference>
<dbReference type="RefSeq" id="WP_157542198.1">
    <property type="nucleotide sequence ID" value="NZ_WQLA01000004.1"/>
</dbReference>
<gene>
    <name evidence="7" type="ORF">GO816_12150</name>
</gene>
<comment type="caution">
    <text evidence="7">The sequence shown here is derived from an EMBL/GenBank/DDBJ whole genome shotgun (WGS) entry which is preliminary data.</text>
</comment>
<feature type="transmembrane region" description="Helical" evidence="6">
    <location>
        <begin position="157"/>
        <end position="179"/>
    </location>
</feature>
<evidence type="ECO:0000256" key="5">
    <source>
        <dbReference type="ARBA" id="ARBA00023136"/>
    </source>
</evidence>
<name>A0A6I4I9K0_9SPHI</name>
<keyword evidence="3 6" id="KW-0812">Transmembrane</keyword>
<comment type="similarity">
    <text evidence="2">Belongs to the TMEM19 family.</text>
</comment>
<evidence type="ECO:0000313" key="7">
    <source>
        <dbReference type="EMBL" id="MVN91880.1"/>
    </source>
</evidence>
<dbReference type="EMBL" id="WQLA01000004">
    <property type="protein sequence ID" value="MVN91880.1"/>
    <property type="molecule type" value="Genomic_DNA"/>
</dbReference>
<keyword evidence="8" id="KW-1185">Reference proteome</keyword>
<feature type="transmembrane region" description="Helical" evidence="6">
    <location>
        <begin position="88"/>
        <end position="106"/>
    </location>
</feature>
<evidence type="ECO:0000256" key="2">
    <source>
        <dbReference type="ARBA" id="ARBA00009012"/>
    </source>
</evidence>
<evidence type="ECO:0000256" key="3">
    <source>
        <dbReference type="ARBA" id="ARBA00022692"/>
    </source>
</evidence>
<evidence type="ECO:0000256" key="6">
    <source>
        <dbReference type="SAM" id="Phobius"/>
    </source>
</evidence>
<dbReference type="OrthoDB" id="9770047at2"/>
<feature type="transmembrane region" description="Helical" evidence="6">
    <location>
        <begin position="185"/>
        <end position="205"/>
    </location>
</feature>
<dbReference type="GO" id="GO:0016020">
    <property type="term" value="C:membrane"/>
    <property type="evidence" value="ECO:0007669"/>
    <property type="project" value="UniProtKB-SubCell"/>
</dbReference>
<feature type="transmembrane region" description="Helical" evidence="6">
    <location>
        <begin position="217"/>
        <end position="234"/>
    </location>
</feature>
<dbReference type="AlphaFoldDB" id="A0A6I4I9K0"/>
<dbReference type="Pfam" id="PF01940">
    <property type="entry name" value="DUF92"/>
    <property type="match status" value="1"/>
</dbReference>
<dbReference type="InterPro" id="IPR002794">
    <property type="entry name" value="DUF92_TMEM19"/>
</dbReference>
<feature type="transmembrane region" description="Helical" evidence="6">
    <location>
        <begin position="29"/>
        <end position="62"/>
    </location>
</feature>
<proteinExistence type="inferred from homology"/>
<dbReference type="PANTHER" id="PTHR13353">
    <property type="entry name" value="TRANSMEMBRANE PROTEIN 19"/>
    <property type="match status" value="1"/>
</dbReference>
<sequence length="235" mass="24628">MLLQYSALLIFLISGTVLSIYFKKLTPLAALTGLLCALAVFAGAGYTGVAIMTAFFVIATIATTWKRNVKQQLNTIAANDALRKSSQVIANAGVAALAGLLSVFLYPNSIIWPLIIAAAFSAACGDTVSSELGTVYGKKFFNILTFEPDETGLDGVVSLEGTLLGVIGSLIIAAIYFIGYHSLHGAVIVAVCGVFGNLSDSFLGALFERKGLLKNDAVNFLNTLAAALLATFISF</sequence>
<protein>
    <submittedName>
        <fullName evidence="7">DUF92 domain-containing protein</fullName>
    </submittedName>
</protein>
<comment type="subcellular location">
    <subcellularLocation>
        <location evidence="1">Membrane</location>
        <topology evidence="1">Multi-pass membrane protein</topology>
    </subcellularLocation>
</comment>
<evidence type="ECO:0000256" key="1">
    <source>
        <dbReference type="ARBA" id="ARBA00004141"/>
    </source>
</evidence>
<dbReference type="Proteomes" id="UP000434850">
    <property type="component" value="Unassembled WGS sequence"/>
</dbReference>
<evidence type="ECO:0000256" key="4">
    <source>
        <dbReference type="ARBA" id="ARBA00022989"/>
    </source>
</evidence>
<evidence type="ECO:0000313" key="8">
    <source>
        <dbReference type="Proteomes" id="UP000434850"/>
    </source>
</evidence>
<keyword evidence="5 6" id="KW-0472">Membrane</keyword>
<dbReference type="PANTHER" id="PTHR13353:SF5">
    <property type="entry name" value="TRANSMEMBRANE PROTEIN 19"/>
    <property type="match status" value="1"/>
</dbReference>
<organism evidence="7 8">
    <name type="scientific">Mucilaginibacter aquatilis</name>
    <dbReference type="NCBI Taxonomy" id="1517760"/>
    <lineage>
        <taxon>Bacteria</taxon>
        <taxon>Pseudomonadati</taxon>
        <taxon>Bacteroidota</taxon>
        <taxon>Sphingobacteriia</taxon>
        <taxon>Sphingobacteriales</taxon>
        <taxon>Sphingobacteriaceae</taxon>
        <taxon>Mucilaginibacter</taxon>
    </lineage>
</organism>
<keyword evidence="4 6" id="KW-1133">Transmembrane helix</keyword>
<accession>A0A6I4I9K0</accession>